<dbReference type="EMBL" id="FWFG01000014">
    <property type="protein sequence ID" value="SLM88367.1"/>
    <property type="molecule type" value="Genomic_DNA"/>
</dbReference>
<organism evidence="2 3">
    <name type="scientific">Brachybacterium nesterenkovii</name>
    <dbReference type="NCBI Taxonomy" id="47847"/>
    <lineage>
        <taxon>Bacteria</taxon>
        <taxon>Bacillati</taxon>
        <taxon>Actinomycetota</taxon>
        <taxon>Actinomycetes</taxon>
        <taxon>Micrococcales</taxon>
        <taxon>Dermabacteraceae</taxon>
        <taxon>Brachybacterium</taxon>
    </lineage>
</organism>
<evidence type="ECO:0008006" key="4">
    <source>
        <dbReference type="Google" id="ProtNLM"/>
    </source>
</evidence>
<sequence>MLHAAIALTGNRIGWAAAIGTGIIGLAYAAYAIRMGHGLSRVRYGRLVAHALTYVAVVGGYLLHAYVLLALGSPAIVGDGGRALDAGWMGAALAMGGLWAPGLLIHGFGAIMDRGFEGTRA</sequence>
<evidence type="ECO:0000256" key="1">
    <source>
        <dbReference type="SAM" id="Phobius"/>
    </source>
</evidence>
<feature type="transmembrane region" description="Helical" evidence="1">
    <location>
        <begin position="88"/>
        <end position="111"/>
    </location>
</feature>
<keyword evidence="1" id="KW-1133">Transmembrane helix</keyword>
<evidence type="ECO:0000313" key="3">
    <source>
        <dbReference type="Proteomes" id="UP000195981"/>
    </source>
</evidence>
<name>A0A1X6WTI6_9MICO</name>
<keyword evidence="1" id="KW-0472">Membrane</keyword>
<reference evidence="2 3" key="1">
    <citation type="submission" date="2017-02" db="EMBL/GenBank/DDBJ databases">
        <authorList>
            <person name="Peterson S.W."/>
        </authorList>
    </citation>
    <scope>NUCLEOTIDE SEQUENCE [LARGE SCALE GENOMIC DNA]</scope>
    <source>
        <strain evidence="2 3">CIP104813</strain>
    </source>
</reference>
<feature type="transmembrane region" description="Helical" evidence="1">
    <location>
        <begin position="12"/>
        <end position="31"/>
    </location>
</feature>
<protein>
    <recommendedName>
        <fullName evidence="4">Integral membrane protein</fullName>
    </recommendedName>
</protein>
<keyword evidence="1" id="KW-0812">Transmembrane</keyword>
<evidence type="ECO:0000313" key="2">
    <source>
        <dbReference type="EMBL" id="SLM88367.1"/>
    </source>
</evidence>
<dbReference type="AlphaFoldDB" id="A0A1X6WTI6"/>
<feature type="transmembrane region" description="Helical" evidence="1">
    <location>
        <begin position="52"/>
        <end position="76"/>
    </location>
</feature>
<keyword evidence="3" id="KW-1185">Reference proteome</keyword>
<proteinExistence type="predicted"/>
<accession>A0A1X6WTI6</accession>
<dbReference type="Proteomes" id="UP000195981">
    <property type="component" value="Unassembled WGS sequence"/>
</dbReference>
<gene>
    <name evidence="2" type="ORF">FM110_01685</name>
</gene>